<dbReference type="InterPro" id="IPR050715">
    <property type="entry name" value="LRR-SigEffector_domain"/>
</dbReference>
<accession>A0A7J7JX02</accession>
<dbReference type="AlphaFoldDB" id="A0A7J7JX02"/>
<dbReference type="Gene3D" id="3.80.10.10">
    <property type="entry name" value="Ribonuclease Inhibitor"/>
    <property type="match status" value="1"/>
</dbReference>
<keyword evidence="1" id="KW-0433">Leucine-rich repeat</keyword>
<keyword evidence="5" id="KW-1185">Reference proteome</keyword>
<evidence type="ECO:0000256" key="1">
    <source>
        <dbReference type="ARBA" id="ARBA00022614"/>
    </source>
</evidence>
<dbReference type="EMBL" id="VXIV02001709">
    <property type="protein sequence ID" value="KAF6030405.1"/>
    <property type="molecule type" value="Genomic_DNA"/>
</dbReference>
<sequence>MGQDNLTVLPDSFCNLQNLHTCSFAMNSLCKLPEEFGDLVNLMSLRLDQNCLTSIPDSFKKLQKLQYLNLFNNNLKEFPKYLLNLNSLLDLNVENNDFECSKDFNICKAATYPKKNPLLSDNWRGKSASHQLEESQLITIEASEEYISDDEFCDKQSVYSDNVMRRAAWSNLSSWSSSSSSAVSSAQFVNSALVSTGDWNTCADNLNATFSDSEEDWGDWDKEAYPYGCPQVHYHPMKTNSGFIPAELHRPSYLPLFVEAAKKPVIIEEGQFEDALVDLIDTGMNI</sequence>
<dbReference type="OrthoDB" id="428734at2759"/>
<dbReference type="InterPro" id="IPR055414">
    <property type="entry name" value="LRR_R13L4/SHOC2-like"/>
</dbReference>
<dbReference type="PANTHER" id="PTHR45752">
    <property type="entry name" value="LEUCINE-RICH REPEAT-CONTAINING"/>
    <property type="match status" value="1"/>
</dbReference>
<evidence type="ECO:0000313" key="5">
    <source>
        <dbReference type="Proteomes" id="UP000593567"/>
    </source>
</evidence>
<reference evidence="4" key="1">
    <citation type="submission" date="2020-06" db="EMBL/GenBank/DDBJ databases">
        <title>Draft genome of Bugula neritina, a colonial animal packing powerful symbionts and potential medicines.</title>
        <authorList>
            <person name="Rayko M."/>
        </authorList>
    </citation>
    <scope>NUCLEOTIDE SEQUENCE [LARGE SCALE GENOMIC DNA]</scope>
    <source>
        <strain evidence="4">Kwan_BN1</strain>
    </source>
</reference>
<dbReference type="SUPFAM" id="SSF52058">
    <property type="entry name" value="L domain-like"/>
    <property type="match status" value="1"/>
</dbReference>
<protein>
    <recommendedName>
        <fullName evidence="3">Disease resistance R13L4/SHOC-2-like LRR domain-containing protein</fullName>
    </recommendedName>
</protein>
<dbReference type="Pfam" id="PF23598">
    <property type="entry name" value="LRR_14"/>
    <property type="match status" value="1"/>
</dbReference>
<dbReference type="PROSITE" id="PS51450">
    <property type="entry name" value="LRR"/>
    <property type="match status" value="2"/>
</dbReference>
<evidence type="ECO:0000259" key="3">
    <source>
        <dbReference type="Pfam" id="PF23598"/>
    </source>
</evidence>
<evidence type="ECO:0000256" key="2">
    <source>
        <dbReference type="ARBA" id="ARBA00022737"/>
    </source>
</evidence>
<feature type="domain" description="Disease resistance R13L4/SHOC-2-like LRR" evidence="3">
    <location>
        <begin position="5"/>
        <end position="97"/>
    </location>
</feature>
<dbReference type="SMART" id="SM00369">
    <property type="entry name" value="LRR_TYP"/>
    <property type="match status" value="2"/>
</dbReference>
<name>A0A7J7JX02_BUGNE</name>
<dbReference type="InterPro" id="IPR032675">
    <property type="entry name" value="LRR_dom_sf"/>
</dbReference>
<comment type="caution">
    <text evidence="4">The sequence shown here is derived from an EMBL/GenBank/DDBJ whole genome shotgun (WGS) entry which is preliminary data.</text>
</comment>
<gene>
    <name evidence="4" type="ORF">EB796_011246</name>
</gene>
<dbReference type="InterPro" id="IPR003591">
    <property type="entry name" value="Leu-rich_rpt_typical-subtyp"/>
</dbReference>
<organism evidence="4 5">
    <name type="scientific">Bugula neritina</name>
    <name type="common">Brown bryozoan</name>
    <name type="synonym">Sertularia neritina</name>
    <dbReference type="NCBI Taxonomy" id="10212"/>
    <lineage>
        <taxon>Eukaryota</taxon>
        <taxon>Metazoa</taxon>
        <taxon>Spiralia</taxon>
        <taxon>Lophotrochozoa</taxon>
        <taxon>Bryozoa</taxon>
        <taxon>Gymnolaemata</taxon>
        <taxon>Cheilostomatida</taxon>
        <taxon>Flustrina</taxon>
        <taxon>Buguloidea</taxon>
        <taxon>Bugulidae</taxon>
        <taxon>Bugula</taxon>
    </lineage>
</organism>
<keyword evidence="2" id="KW-0677">Repeat</keyword>
<proteinExistence type="predicted"/>
<dbReference type="Proteomes" id="UP000593567">
    <property type="component" value="Unassembled WGS sequence"/>
</dbReference>
<dbReference type="InterPro" id="IPR001611">
    <property type="entry name" value="Leu-rich_rpt"/>
</dbReference>
<evidence type="ECO:0000313" key="4">
    <source>
        <dbReference type="EMBL" id="KAF6030405.1"/>
    </source>
</evidence>
<dbReference type="PANTHER" id="PTHR45752:SF199">
    <property type="match status" value="1"/>
</dbReference>